<dbReference type="InterPro" id="IPR002182">
    <property type="entry name" value="NB-ARC"/>
</dbReference>
<reference evidence="12" key="2">
    <citation type="submission" date="2021-03" db="UniProtKB">
        <authorList>
            <consortium name="EnsemblPlants"/>
        </authorList>
    </citation>
    <scope>IDENTIFICATION</scope>
</reference>
<evidence type="ECO:0000256" key="6">
    <source>
        <dbReference type="SAM" id="MobiDB-lite"/>
    </source>
</evidence>
<dbReference type="InterPro" id="IPR032675">
    <property type="entry name" value="LRR_dom_sf"/>
</dbReference>
<evidence type="ECO:0000313" key="13">
    <source>
        <dbReference type="Proteomes" id="UP000596660"/>
    </source>
</evidence>
<dbReference type="Pfam" id="PF23247">
    <property type="entry name" value="LRR_RPS2"/>
    <property type="match status" value="1"/>
</dbReference>
<dbReference type="Pfam" id="PF18052">
    <property type="entry name" value="Rx_N"/>
    <property type="match status" value="1"/>
</dbReference>
<dbReference type="Gene3D" id="3.80.10.10">
    <property type="entry name" value="Ribonuclease Inhibitor"/>
    <property type="match status" value="2"/>
</dbReference>
<dbReference type="PRINTS" id="PR00364">
    <property type="entry name" value="DISEASERSIST"/>
</dbReference>
<dbReference type="GO" id="GO:0006952">
    <property type="term" value="P:defense response"/>
    <property type="evidence" value="ECO:0007669"/>
    <property type="project" value="UniProtKB-KW"/>
</dbReference>
<dbReference type="GO" id="GO:0043531">
    <property type="term" value="F:ADP binding"/>
    <property type="evidence" value="ECO:0007669"/>
    <property type="project" value="InterPro"/>
</dbReference>
<organism evidence="12 13">
    <name type="scientific">Chenopodium quinoa</name>
    <name type="common">Quinoa</name>
    <dbReference type="NCBI Taxonomy" id="63459"/>
    <lineage>
        <taxon>Eukaryota</taxon>
        <taxon>Viridiplantae</taxon>
        <taxon>Streptophyta</taxon>
        <taxon>Embryophyta</taxon>
        <taxon>Tracheophyta</taxon>
        <taxon>Spermatophyta</taxon>
        <taxon>Magnoliopsida</taxon>
        <taxon>eudicotyledons</taxon>
        <taxon>Gunneridae</taxon>
        <taxon>Pentapetalae</taxon>
        <taxon>Caryophyllales</taxon>
        <taxon>Chenopodiaceae</taxon>
        <taxon>Chenopodioideae</taxon>
        <taxon>Atripliceae</taxon>
        <taxon>Chenopodium</taxon>
    </lineage>
</organism>
<dbReference type="Pfam" id="PF00931">
    <property type="entry name" value="NB-ARC"/>
    <property type="match status" value="1"/>
</dbReference>
<reference evidence="12" key="1">
    <citation type="journal article" date="2017" name="Nature">
        <title>The genome of Chenopodium quinoa.</title>
        <authorList>
            <person name="Jarvis D.E."/>
            <person name="Ho Y.S."/>
            <person name="Lightfoot D.J."/>
            <person name="Schmoeckel S.M."/>
            <person name="Li B."/>
            <person name="Borm T.J.A."/>
            <person name="Ohyanagi H."/>
            <person name="Mineta K."/>
            <person name="Michell C.T."/>
            <person name="Saber N."/>
            <person name="Kharbatia N.M."/>
            <person name="Rupper R.R."/>
            <person name="Sharp A.R."/>
            <person name="Dally N."/>
            <person name="Boughton B.A."/>
            <person name="Woo Y.H."/>
            <person name="Gao G."/>
            <person name="Schijlen E.G.W.M."/>
            <person name="Guo X."/>
            <person name="Momin A.A."/>
            <person name="Negrao S."/>
            <person name="Al-Babili S."/>
            <person name="Gehring C."/>
            <person name="Roessner U."/>
            <person name="Jung C."/>
            <person name="Murphy K."/>
            <person name="Arold S.T."/>
            <person name="Gojobori T."/>
            <person name="van der Linden C.G."/>
            <person name="van Loo E.N."/>
            <person name="Jellen E.N."/>
            <person name="Maughan P.J."/>
            <person name="Tester M."/>
        </authorList>
    </citation>
    <scope>NUCLEOTIDE SEQUENCE [LARGE SCALE GENOMIC DNA]</scope>
    <source>
        <strain evidence="12">cv. PI 614886</strain>
    </source>
</reference>
<dbReference type="InterPro" id="IPR036388">
    <property type="entry name" value="WH-like_DNA-bd_sf"/>
</dbReference>
<dbReference type="Gene3D" id="1.10.10.10">
    <property type="entry name" value="Winged helix-like DNA-binding domain superfamily/Winged helix DNA-binding domain"/>
    <property type="match status" value="1"/>
</dbReference>
<keyword evidence="1" id="KW-0677">Repeat</keyword>
<dbReference type="Gramene" id="AUR62015507-RA">
    <property type="protein sequence ID" value="AUR62015507-RA:cds"/>
    <property type="gene ID" value="AUR62015507"/>
</dbReference>
<sequence length="1138" mass="129423">MDIIGTVLSAAQTLLASLQCSELQEILSIFGYKSQLDDLRRTVSAVNAVLLDAEAKQELSHEAQHRLEELKDAVFEADDLLDEFVTLAEQKQLLEAGGSLSKKVSRFFSDNPLGVAYKMSRGVEKIRKKLDSIAYNTQFSFKHDPEPIQRRKLETCSYVDAGDIIGRQDDLEKIIGMMLDSNLQRDVSFLTIVGIGGLGKTALAQLVHNDPRVTSAFPLRLWTCVSDQDQKQLDVKEIICKILASGQSHEHSTLDQVQKQLRDRLAGKKYLLVLDDVWSEKCVQWRDLERFLIGGQRGSWILVTTRSLATAKIIGDGLTYELQGLSDENSWCLFERMAFGLQSSNPADDLVNIGQEIVKGCSRVPLAIRVVGSLLYGQDKSKWLSLAQIGLANLRDSQNDIMPILKLSYHNLESPLKSCFSYCALFPKDYWIAKEMLISLWMAQGYIVPLDEGQSIEDAAEEYFSILLQRCFFQDVLRDVKNGDIVSFKIHDLMHDVAQIVTKQEIRATHNFCSNLDNKVRHLSVTRNKVERCSLNKPHIRTFLFVGQRRQVVEMEQFRAEALLANCFCLRALDLSHLSFKTLPESIGELLHLRYLDLSWNSRLEVLPKSITKLGNLQTLNLSRCCQLKELPKDLSRLVKLRTLLTSDCRKMTCFPMGMGKLNCLHRLSDFIVGGEGSYSSTKHWLGGLEDLKAMNNLNGHLDIQFKWPKSVVKVDESRTEGHYLKNKGHLKSLKFLFCHQEVDGDVDTEEATRFMEELQPHSNLKRLDVSRYLGVRMPGWATLLPNLVRIHLEVCKELEYLPCLGSLRHLKSLWLNSLPKLEYIEISPSVFSSTPGSECAQRVSIFPSLEILRLLKLPKLKGWRGNLHLLEDNKNIQLCVFGLTIIDCPELTCIPLCPKVEYLFLRNFNKRLKILQAKRDEKIGEVPPSSVFSCDPENSSKTSTILIPKIKSVVIDNVVWLNCLPMVAFRSLESLSFEGIWCEVESLEEVEEVFRSYLSSLQTLKFERCDKLRSVCGALEHLTALKKLVIRNCPNVRLSEETEDGRPWRSLHHSLLDLRFEGLPQLVSLPDWMQSLAALEYLRICDCMRLESIPNWMPKLTSLKQLQLSECSESLKSRCRKEPPGRIGPTLNTSPLL</sequence>
<dbReference type="PANTHER" id="PTHR36766">
    <property type="entry name" value="PLANT BROAD-SPECTRUM MILDEW RESISTANCE PROTEIN RPW8"/>
    <property type="match status" value="1"/>
</dbReference>
<accession>A0A803LMJ6</accession>
<dbReference type="SUPFAM" id="SSF52058">
    <property type="entry name" value="L domain-like"/>
    <property type="match status" value="2"/>
</dbReference>
<evidence type="ECO:0000259" key="10">
    <source>
        <dbReference type="Pfam" id="PF23559"/>
    </source>
</evidence>
<dbReference type="OrthoDB" id="5279713at2759"/>
<dbReference type="Gene3D" id="1.10.8.430">
    <property type="entry name" value="Helical domain of apoptotic protease-activating factors"/>
    <property type="match status" value="1"/>
</dbReference>
<evidence type="ECO:0000313" key="12">
    <source>
        <dbReference type="EnsemblPlants" id="AUR62015507-RA:cds"/>
    </source>
</evidence>
<dbReference type="AlphaFoldDB" id="A0A803LMJ6"/>
<dbReference type="Gene3D" id="3.40.50.300">
    <property type="entry name" value="P-loop containing nucleotide triphosphate hydrolases"/>
    <property type="match status" value="1"/>
</dbReference>
<dbReference type="FunFam" id="1.10.10.10:FF:000322">
    <property type="entry name" value="Probable disease resistance protein At1g63360"/>
    <property type="match status" value="1"/>
</dbReference>
<dbReference type="InterPro" id="IPR057135">
    <property type="entry name" value="At4g27190-like_LRR"/>
</dbReference>
<dbReference type="InterPro" id="IPR042197">
    <property type="entry name" value="Apaf_helical"/>
</dbReference>
<dbReference type="SUPFAM" id="SSF52540">
    <property type="entry name" value="P-loop containing nucleoside triphosphate hydrolases"/>
    <property type="match status" value="1"/>
</dbReference>
<feature type="coiled-coil region" evidence="5">
    <location>
        <begin position="36"/>
        <end position="73"/>
    </location>
</feature>
<dbReference type="EnsemblPlants" id="AUR62015507-RA">
    <property type="protein sequence ID" value="AUR62015507-RA:cds"/>
    <property type="gene ID" value="AUR62015507"/>
</dbReference>
<dbReference type="KEGG" id="cqi:110689364"/>
<dbReference type="OMA" id="CENLACI"/>
<feature type="domain" description="Disease resistance N-terminal" evidence="8">
    <location>
        <begin position="14"/>
        <end position="101"/>
    </location>
</feature>
<keyword evidence="3" id="KW-0611">Plant defense</keyword>
<feature type="domain" description="Disease resistance R13L4/SHOC-2-like LRR" evidence="11">
    <location>
        <begin position="562"/>
        <end position="835"/>
    </location>
</feature>
<name>A0A803LMJ6_CHEQI</name>
<dbReference type="Proteomes" id="UP000596660">
    <property type="component" value="Unplaced"/>
</dbReference>
<keyword evidence="13" id="KW-1185">Reference proteome</keyword>
<feature type="domain" description="Disease resistance protein winged helix" evidence="10">
    <location>
        <begin position="425"/>
        <end position="498"/>
    </location>
</feature>
<dbReference type="Gene3D" id="1.20.5.4130">
    <property type="match status" value="1"/>
</dbReference>
<dbReference type="RefSeq" id="XP_021721832.1">
    <property type="nucleotide sequence ID" value="XM_021866140.1"/>
</dbReference>
<dbReference type="InterPro" id="IPR058922">
    <property type="entry name" value="WHD_DRP"/>
</dbReference>
<keyword evidence="5" id="KW-0175">Coiled coil</keyword>
<evidence type="ECO:0000259" key="8">
    <source>
        <dbReference type="Pfam" id="PF18052"/>
    </source>
</evidence>
<evidence type="ECO:0000256" key="4">
    <source>
        <dbReference type="ARBA" id="ARBA00022840"/>
    </source>
</evidence>
<feature type="region of interest" description="Disordered" evidence="6">
    <location>
        <begin position="1118"/>
        <end position="1138"/>
    </location>
</feature>
<dbReference type="InterPro" id="IPR041118">
    <property type="entry name" value="Rx_N"/>
</dbReference>
<keyword evidence="2" id="KW-0547">Nucleotide-binding</keyword>
<dbReference type="GO" id="GO:0051707">
    <property type="term" value="P:response to other organism"/>
    <property type="evidence" value="ECO:0007669"/>
    <property type="project" value="UniProtKB-ARBA"/>
</dbReference>
<dbReference type="GeneID" id="110689364"/>
<proteinExistence type="predicted"/>
<evidence type="ECO:0000256" key="2">
    <source>
        <dbReference type="ARBA" id="ARBA00022741"/>
    </source>
</evidence>
<dbReference type="Pfam" id="PF23598">
    <property type="entry name" value="LRR_14"/>
    <property type="match status" value="1"/>
</dbReference>
<dbReference type="GO" id="GO:0005524">
    <property type="term" value="F:ATP binding"/>
    <property type="evidence" value="ECO:0007669"/>
    <property type="project" value="UniProtKB-KW"/>
</dbReference>
<dbReference type="Pfam" id="PF23559">
    <property type="entry name" value="WHD_DRP"/>
    <property type="match status" value="1"/>
</dbReference>
<evidence type="ECO:0000256" key="3">
    <source>
        <dbReference type="ARBA" id="ARBA00022821"/>
    </source>
</evidence>
<keyword evidence="4" id="KW-0067">ATP-binding</keyword>
<dbReference type="PANTHER" id="PTHR36766:SF35">
    <property type="entry name" value="DISEASE RESISTANCE PROTEIN RGA3"/>
    <property type="match status" value="1"/>
</dbReference>
<feature type="domain" description="NB-ARC" evidence="7">
    <location>
        <begin position="168"/>
        <end position="339"/>
    </location>
</feature>
<dbReference type="InterPro" id="IPR055414">
    <property type="entry name" value="LRR_R13L4/SHOC2-like"/>
</dbReference>
<protein>
    <submittedName>
        <fullName evidence="12">Uncharacterized protein</fullName>
    </submittedName>
</protein>
<gene>
    <name evidence="12" type="primary">LOC110689364</name>
</gene>
<evidence type="ECO:0000259" key="7">
    <source>
        <dbReference type="Pfam" id="PF00931"/>
    </source>
</evidence>
<evidence type="ECO:0000259" key="9">
    <source>
        <dbReference type="Pfam" id="PF23247"/>
    </source>
</evidence>
<evidence type="ECO:0000256" key="5">
    <source>
        <dbReference type="SAM" id="Coils"/>
    </source>
</evidence>
<evidence type="ECO:0000256" key="1">
    <source>
        <dbReference type="ARBA" id="ARBA00022737"/>
    </source>
</evidence>
<evidence type="ECO:0000259" key="11">
    <source>
        <dbReference type="Pfam" id="PF23598"/>
    </source>
</evidence>
<feature type="domain" description="Disease resistance protein At4g27190-like leucine-rich repeats" evidence="9">
    <location>
        <begin position="994"/>
        <end position="1112"/>
    </location>
</feature>
<dbReference type="InterPro" id="IPR027417">
    <property type="entry name" value="P-loop_NTPase"/>
</dbReference>